<keyword evidence="4" id="KW-1185">Reference proteome</keyword>
<sequence length="66" mass="7886">MGLQACRARTRRRRRRRRRTQPSDEFVRYTCERASERAHLALGLFAAGMMTSFGRYPYKKSDLYLI</sequence>
<evidence type="ECO:0000313" key="4">
    <source>
        <dbReference type="Proteomes" id="UP000006591"/>
    </source>
</evidence>
<name>A0A0E0FTE9_ORYNI</name>
<dbReference type="Gramene" id="ONIVA01G36010.1">
    <property type="protein sequence ID" value="ONIVA01G36010.1"/>
    <property type="gene ID" value="ONIVA01G36010"/>
</dbReference>
<reference evidence="3" key="1">
    <citation type="submission" date="2015-04" db="UniProtKB">
        <authorList>
            <consortium name="EnsemblPlants"/>
        </authorList>
    </citation>
    <scope>IDENTIFICATION</scope>
    <source>
        <strain evidence="3">SL10</strain>
    </source>
</reference>
<accession>A0A0E0FTE9</accession>
<dbReference type="AlphaFoldDB" id="A0A0E0FTE9"/>
<proteinExistence type="predicted"/>
<keyword evidence="2" id="KW-0472">Membrane</keyword>
<keyword evidence="2" id="KW-0812">Transmembrane</keyword>
<evidence type="ECO:0000256" key="2">
    <source>
        <dbReference type="SAM" id="Phobius"/>
    </source>
</evidence>
<evidence type="ECO:0000256" key="1">
    <source>
        <dbReference type="SAM" id="MobiDB-lite"/>
    </source>
</evidence>
<dbReference type="EnsemblPlants" id="ONIVA01G36010.1">
    <property type="protein sequence ID" value="ONIVA01G36010.1"/>
    <property type="gene ID" value="ONIVA01G36010"/>
</dbReference>
<evidence type="ECO:0000313" key="3">
    <source>
        <dbReference type="EnsemblPlants" id="ONIVA01G36010.1"/>
    </source>
</evidence>
<reference evidence="3" key="2">
    <citation type="submission" date="2018-04" db="EMBL/GenBank/DDBJ databases">
        <title>OnivRS2 (Oryza nivara Reference Sequence Version 2).</title>
        <authorList>
            <person name="Zhang J."/>
            <person name="Kudrna D."/>
            <person name="Lee S."/>
            <person name="Talag J."/>
            <person name="Rajasekar S."/>
            <person name="Welchert J."/>
            <person name="Hsing Y.-I."/>
            <person name="Wing R.A."/>
        </authorList>
    </citation>
    <scope>NUCLEOTIDE SEQUENCE [LARGE SCALE GENOMIC DNA]</scope>
</reference>
<dbReference type="HOGENOM" id="CLU_2853728_0_0_1"/>
<feature type="compositionally biased region" description="Basic residues" evidence="1">
    <location>
        <begin position="8"/>
        <end position="20"/>
    </location>
</feature>
<dbReference type="OMA" id="RYTCERA"/>
<protein>
    <submittedName>
        <fullName evidence="3">Uncharacterized protein</fullName>
    </submittedName>
</protein>
<dbReference type="Proteomes" id="UP000006591">
    <property type="component" value="Chromosome 1"/>
</dbReference>
<feature type="transmembrane region" description="Helical" evidence="2">
    <location>
        <begin position="38"/>
        <end position="58"/>
    </location>
</feature>
<organism evidence="3">
    <name type="scientific">Oryza nivara</name>
    <name type="common">Indian wild rice</name>
    <name type="synonym">Oryza sativa f. spontanea</name>
    <dbReference type="NCBI Taxonomy" id="4536"/>
    <lineage>
        <taxon>Eukaryota</taxon>
        <taxon>Viridiplantae</taxon>
        <taxon>Streptophyta</taxon>
        <taxon>Embryophyta</taxon>
        <taxon>Tracheophyta</taxon>
        <taxon>Spermatophyta</taxon>
        <taxon>Magnoliopsida</taxon>
        <taxon>Liliopsida</taxon>
        <taxon>Poales</taxon>
        <taxon>Poaceae</taxon>
        <taxon>BOP clade</taxon>
        <taxon>Oryzoideae</taxon>
        <taxon>Oryzeae</taxon>
        <taxon>Oryzinae</taxon>
        <taxon>Oryza</taxon>
    </lineage>
</organism>
<feature type="region of interest" description="Disordered" evidence="1">
    <location>
        <begin position="1"/>
        <end position="22"/>
    </location>
</feature>
<keyword evidence="2" id="KW-1133">Transmembrane helix</keyword>